<evidence type="ECO:0000313" key="3">
    <source>
        <dbReference type="EMBL" id="MDE8651198.1"/>
    </source>
</evidence>
<name>A0ABT5WMD0_9SPHN</name>
<evidence type="ECO:0000256" key="2">
    <source>
        <dbReference type="PIRNR" id="PIRNR009414"/>
    </source>
</evidence>
<dbReference type="RefSeq" id="WP_275227297.1">
    <property type="nucleotide sequence ID" value="NZ_JARESE010000015.1"/>
</dbReference>
<evidence type="ECO:0000313" key="4">
    <source>
        <dbReference type="Proteomes" id="UP001216253"/>
    </source>
</evidence>
<dbReference type="Proteomes" id="UP001216253">
    <property type="component" value="Unassembled WGS sequence"/>
</dbReference>
<evidence type="ECO:0000256" key="1">
    <source>
        <dbReference type="ARBA" id="ARBA00022857"/>
    </source>
</evidence>
<dbReference type="CDD" id="cd07080">
    <property type="entry name" value="ALDH_Acyl-CoA-Red_LuxC"/>
    <property type="match status" value="1"/>
</dbReference>
<keyword evidence="1 2" id="KW-0521">NADP</keyword>
<dbReference type="PIRSF" id="PIRSF009414">
    <property type="entry name" value="LuxC"/>
    <property type="match status" value="1"/>
</dbReference>
<keyword evidence="4" id="KW-1185">Reference proteome</keyword>
<gene>
    <name evidence="3" type="ORF">PYV00_05635</name>
</gene>
<proteinExistence type="inferred from homology"/>
<reference evidence="3 4" key="1">
    <citation type="submission" date="2023-03" db="EMBL/GenBank/DDBJ databases">
        <title>NovoSphingobium album sp. nov. isolated from polycyclic aromatic hydrocarbons- and heavy-metal polluted soil.</title>
        <authorList>
            <person name="Liu Z."/>
            <person name="Wang K."/>
        </authorList>
    </citation>
    <scope>NUCLEOTIDE SEQUENCE [LARGE SCALE GENOMIC DNA]</scope>
    <source>
        <strain evidence="3 4">H3SJ31-1</strain>
    </source>
</reference>
<comment type="similarity">
    <text evidence="2">Belongs to the LuxC family.</text>
</comment>
<protein>
    <recommendedName>
        <fullName evidence="2">Acyl-CoA reductase</fullName>
        <ecNumber evidence="2">1.2.1.50</ecNumber>
    </recommendedName>
</protein>
<accession>A0ABT5WMD0</accession>
<organism evidence="3 4">
    <name type="scientific">Novosphingobium album</name>
    <name type="common">ex Liu et al. 2023</name>
    <dbReference type="NCBI Taxonomy" id="3031130"/>
    <lineage>
        <taxon>Bacteria</taxon>
        <taxon>Pseudomonadati</taxon>
        <taxon>Pseudomonadota</taxon>
        <taxon>Alphaproteobacteria</taxon>
        <taxon>Sphingomonadales</taxon>
        <taxon>Sphingomonadaceae</taxon>
        <taxon>Novosphingobium</taxon>
    </lineage>
</organism>
<keyword evidence="2" id="KW-0560">Oxidoreductase</keyword>
<dbReference type="InterPro" id="IPR008670">
    <property type="entry name" value="CoA_reduct_LuxC"/>
</dbReference>
<comment type="caution">
    <text evidence="3">The sequence shown here is derived from an EMBL/GenBank/DDBJ whole genome shotgun (WGS) entry which is preliminary data.</text>
</comment>
<dbReference type="EMBL" id="JARESE010000015">
    <property type="protein sequence ID" value="MDE8651198.1"/>
    <property type="molecule type" value="Genomic_DNA"/>
</dbReference>
<dbReference type="Pfam" id="PF05893">
    <property type="entry name" value="LuxC"/>
    <property type="match status" value="1"/>
</dbReference>
<dbReference type="EC" id="1.2.1.50" evidence="2"/>
<comment type="catalytic activity">
    <reaction evidence="2">
        <text>a long-chain fatty aldehyde + NADP(+) + CoA = a long-chain fatty acyl-CoA + NADPH + H(+)</text>
        <dbReference type="Rhea" id="RHEA:15437"/>
        <dbReference type="ChEBI" id="CHEBI:15378"/>
        <dbReference type="ChEBI" id="CHEBI:17176"/>
        <dbReference type="ChEBI" id="CHEBI:57287"/>
        <dbReference type="ChEBI" id="CHEBI:57783"/>
        <dbReference type="ChEBI" id="CHEBI:58349"/>
        <dbReference type="ChEBI" id="CHEBI:83139"/>
        <dbReference type="EC" id="1.2.1.50"/>
    </reaction>
</comment>
<sequence>MTDLTSLGAAAGEAVRAPFFIRGKLVDRDEARHVSRDLGVAFASPKLNLDDLVTPRAEPGPLFDVKLGEIIDFLVETGQRLDYKINPYLQECLERTAKTNPLPKAVIENIYRRPGRFATREALEFQVEANFHDPAFLDGWVERTDPYGQRARIRAFPPRLVHIAAGNSPSGAFATISQGALVKAVNLIKMPSSDPFTVVAILRTMADIDPDHPVVRAFTAVYWRGGDEAIERTLFRPQYFDRIVGWGGGDAINNLIKYLGPGLQLISFDPKASISIIGPEAFASEETMDEVAELAAADITVFNQEACIASRFVFAEGPAEGIDRFCEKLLARLAVDREYASAKGQPPPADIRDEIKVLTAMGGEYRVWGHPDGAGVVIRSPEPVDFHPVNKTANVIPVARLEDAFRYVNVATQTVGVYPAQHKARLRDGLAGAGAQRIVRLGSAARNTLGSPHDAMYPLARFVHWTVDEDI</sequence>